<organism evidence="1">
    <name type="scientific">Anguilla anguilla</name>
    <name type="common">European freshwater eel</name>
    <name type="synonym">Muraena anguilla</name>
    <dbReference type="NCBI Taxonomy" id="7936"/>
    <lineage>
        <taxon>Eukaryota</taxon>
        <taxon>Metazoa</taxon>
        <taxon>Chordata</taxon>
        <taxon>Craniata</taxon>
        <taxon>Vertebrata</taxon>
        <taxon>Euteleostomi</taxon>
        <taxon>Actinopterygii</taxon>
        <taxon>Neopterygii</taxon>
        <taxon>Teleostei</taxon>
        <taxon>Anguilliformes</taxon>
        <taxon>Anguillidae</taxon>
        <taxon>Anguilla</taxon>
    </lineage>
</organism>
<protein>
    <submittedName>
        <fullName evidence="1">Uncharacterized protein</fullName>
    </submittedName>
</protein>
<evidence type="ECO:0000313" key="1">
    <source>
        <dbReference type="EMBL" id="JAH11827.1"/>
    </source>
</evidence>
<reference evidence="1" key="2">
    <citation type="journal article" date="2015" name="Fish Shellfish Immunol.">
        <title>Early steps in the European eel (Anguilla anguilla)-Vibrio vulnificus interaction in the gills: Role of the RtxA13 toxin.</title>
        <authorList>
            <person name="Callol A."/>
            <person name="Pajuelo D."/>
            <person name="Ebbesson L."/>
            <person name="Teles M."/>
            <person name="MacKenzie S."/>
            <person name="Amaro C."/>
        </authorList>
    </citation>
    <scope>NUCLEOTIDE SEQUENCE</scope>
</reference>
<name>A0A0E9Q5P9_ANGAN</name>
<dbReference type="AlphaFoldDB" id="A0A0E9Q5P9"/>
<accession>A0A0E9Q5P9</accession>
<sequence length="48" mass="5053">MEPLIKQTDGLPLNCQSAGTPAHGGLFSMCKWTITAACVMRSSATTLI</sequence>
<dbReference type="EMBL" id="GBXM01096750">
    <property type="protein sequence ID" value="JAH11827.1"/>
    <property type="molecule type" value="Transcribed_RNA"/>
</dbReference>
<reference evidence="1" key="1">
    <citation type="submission" date="2014-11" db="EMBL/GenBank/DDBJ databases">
        <authorList>
            <person name="Amaro Gonzalez C."/>
        </authorList>
    </citation>
    <scope>NUCLEOTIDE SEQUENCE</scope>
</reference>
<proteinExistence type="predicted"/>